<reference evidence="4" key="1">
    <citation type="journal article" date="2015" name="Nat. Plants">
        <title>Genome expansion of Arabis alpina linked with retrotransposition and reduced symmetric DNA methylation.</title>
        <authorList>
            <person name="Willing E.M."/>
            <person name="Rawat V."/>
            <person name="Mandakova T."/>
            <person name="Maumus F."/>
            <person name="James G.V."/>
            <person name="Nordstroem K.J."/>
            <person name="Becker C."/>
            <person name="Warthmann N."/>
            <person name="Chica C."/>
            <person name="Szarzynska B."/>
            <person name="Zytnicki M."/>
            <person name="Albani M.C."/>
            <person name="Kiefer C."/>
            <person name="Bergonzi S."/>
            <person name="Castaings L."/>
            <person name="Mateos J.L."/>
            <person name="Berns M.C."/>
            <person name="Bujdoso N."/>
            <person name="Piofczyk T."/>
            <person name="de Lorenzo L."/>
            <person name="Barrero-Sicilia C."/>
            <person name="Mateos I."/>
            <person name="Piednoel M."/>
            <person name="Hagmann J."/>
            <person name="Chen-Min-Tao R."/>
            <person name="Iglesias-Fernandez R."/>
            <person name="Schuster S.C."/>
            <person name="Alonso-Blanco C."/>
            <person name="Roudier F."/>
            <person name="Carbonero P."/>
            <person name="Paz-Ares J."/>
            <person name="Davis S.J."/>
            <person name="Pecinka A."/>
            <person name="Quesneville H."/>
            <person name="Colot V."/>
            <person name="Lysak M.A."/>
            <person name="Weigel D."/>
            <person name="Coupland G."/>
            <person name="Schneeberger K."/>
        </authorList>
    </citation>
    <scope>NUCLEOTIDE SEQUENCE [LARGE SCALE GENOMIC DNA]</scope>
    <source>
        <strain evidence="4">cv. Pajares</strain>
    </source>
</reference>
<evidence type="ECO:0000259" key="2">
    <source>
        <dbReference type="Pfam" id="PF23113"/>
    </source>
</evidence>
<proteinExistence type="predicted"/>
<dbReference type="Gramene" id="KFK38124">
    <property type="protein sequence ID" value="KFK38124"/>
    <property type="gene ID" value="AALP_AA3G073100"/>
</dbReference>
<keyword evidence="4" id="KW-1185">Reference proteome</keyword>
<dbReference type="Proteomes" id="UP000029120">
    <property type="component" value="Chromosome 3"/>
</dbReference>
<evidence type="ECO:0000256" key="1">
    <source>
        <dbReference type="SAM" id="Phobius"/>
    </source>
</evidence>
<dbReference type="InterPro" id="IPR056521">
    <property type="entry name" value="MARCHF6-like_C"/>
</dbReference>
<feature type="transmembrane region" description="Helical" evidence="1">
    <location>
        <begin position="86"/>
        <end position="107"/>
    </location>
</feature>
<gene>
    <name evidence="3" type="ordered locus">AALP_Aa3g073100</name>
</gene>
<feature type="domain" description="E3 ubiquitin-protein ligase MARCHF6-like C-terminal" evidence="2">
    <location>
        <begin position="116"/>
        <end position="287"/>
    </location>
</feature>
<dbReference type="eggNOG" id="KOG1609">
    <property type="taxonomic scope" value="Eukaryota"/>
</dbReference>
<dbReference type="InterPro" id="IPR013083">
    <property type="entry name" value="Znf_RING/FYVE/PHD"/>
</dbReference>
<organism evidence="3 4">
    <name type="scientific">Arabis alpina</name>
    <name type="common">Alpine rock-cress</name>
    <dbReference type="NCBI Taxonomy" id="50452"/>
    <lineage>
        <taxon>Eukaryota</taxon>
        <taxon>Viridiplantae</taxon>
        <taxon>Streptophyta</taxon>
        <taxon>Embryophyta</taxon>
        <taxon>Tracheophyta</taxon>
        <taxon>Spermatophyta</taxon>
        <taxon>Magnoliopsida</taxon>
        <taxon>eudicotyledons</taxon>
        <taxon>Gunneridae</taxon>
        <taxon>Pentapetalae</taxon>
        <taxon>rosids</taxon>
        <taxon>malvids</taxon>
        <taxon>Brassicales</taxon>
        <taxon>Brassicaceae</taxon>
        <taxon>Arabideae</taxon>
        <taxon>Arabis</taxon>
    </lineage>
</organism>
<feature type="transmembrane region" description="Helical" evidence="1">
    <location>
        <begin position="259"/>
        <end position="275"/>
    </location>
</feature>
<protein>
    <recommendedName>
        <fullName evidence="2">E3 ubiquitin-protein ligase MARCHF6-like C-terminal domain-containing protein</fullName>
    </recommendedName>
</protein>
<feature type="transmembrane region" description="Helical" evidence="1">
    <location>
        <begin position="37"/>
        <end position="66"/>
    </location>
</feature>
<name>A0A087H7M2_ARAAL</name>
<dbReference type="EMBL" id="CM002871">
    <property type="protein sequence ID" value="KFK38124.1"/>
    <property type="molecule type" value="Genomic_DNA"/>
</dbReference>
<keyword evidence="1" id="KW-0812">Transmembrane</keyword>
<dbReference type="AlphaFoldDB" id="A0A087H7M2"/>
<keyword evidence="1" id="KW-1133">Transmembrane helix</keyword>
<dbReference type="PANTHER" id="PTHR13145:SF7">
    <property type="entry name" value="RING-CH-TYPE DOMAIN-CONTAINING PROTEIN"/>
    <property type="match status" value="1"/>
</dbReference>
<dbReference type="GO" id="GO:0036503">
    <property type="term" value="P:ERAD pathway"/>
    <property type="evidence" value="ECO:0007669"/>
    <property type="project" value="TreeGrafter"/>
</dbReference>
<dbReference type="Pfam" id="PF23113">
    <property type="entry name" value="MARCHF6_C"/>
    <property type="match status" value="1"/>
</dbReference>
<accession>A0A087H7M2</accession>
<dbReference type="OrthoDB" id="1108038at2759"/>
<sequence>MANPVHQDCLGTWLNLHGYNKCEVCGRSYSENAHEHALMLGLAALSLFLFSTTFMALPISVGRVFFDSVSFIMLRFGLKHDDFCGFWIGCYFMRAVYVSVCFIADHIQKGRINLLLKSVLIWIRNGLIFSIWISVIPGLLGLLIDLMIIIPYRVPPLNESPVCFLILDWLIGLVMLHIWTFMTMFTPINWFATDAWRGKLERIRITGINRLPLMWLLRDVIGSIVSTLLTTLSIPYMLVTLMFPLFGLSRSINSAVERLMIWPALLALIAVWFTTKLTRDLVIYLHQLVFNERCLVGERVDNLTEE</sequence>
<keyword evidence="1" id="KW-0472">Membrane</keyword>
<feature type="transmembrane region" description="Helical" evidence="1">
    <location>
        <begin position="170"/>
        <end position="192"/>
    </location>
</feature>
<feature type="transmembrane region" description="Helical" evidence="1">
    <location>
        <begin position="127"/>
        <end position="150"/>
    </location>
</feature>
<evidence type="ECO:0000313" key="3">
    <source>
        <dbReference type="EMBL" id="KFK38124.1"/>
    </source>
</evidence>
<dbReference type="GO" id="GO:0005789">
    <property type="term" value="C:endoplasmic reticulum membrane"/>
    <property type="evidence" value="ECO:0007669"/>
    <property type="project" value="TreeGrafter"/>
</dbReference>
<evidence type="ECO:0000313" key="4">
    <source>
        <dbReference type="Proteomes" id="UP000029120"/>
    </source>
</evidence>
<dbReference type="PANTHER" id="PTHR13145">
    <property type="entry name" value="SSM4 PROTEIN"/>
    <property type="match status" value="1"/>
</dbReference>
<feature type="transmembrane region" description="Helical" evidence="1">
    <location>
        <begin position="213"/>
        <end position="239"/>
    </location>
</feature>
<dbReference type="OMA" id="YSENAHE"/>
<dbReference type="Gene3D" id="3.30.40.10">
    <property type="entry name" value="Zinc/RING finger domain, C3HC4 (zinc finger)"/>
    <property type="match status" value="1"/>
</dbReference>